<keyword evidence="2" id="KW-0472">Membrane</keyword>
<feature type="transmembrane region" description="Helical" evidence="2">
    <location>
        <begin position="32"/>
        <end position="52"/>
    </location>
</feature>
<dbReference type="AlphaFoldDB" id="A0A1H8LZI4"/>
<proteinExistence type="predicted"/>
<feature type="region of interest" description="Disordered" evidence="1">
    <location>
        <begin position="126"/>
        <end position="156"/>
    </location>
</feature>
<dbReference type="EMBL" id="FODD01000017">
    <property type="protein sequence ID" value="SEO10523.1"/>
    <property type="molecule type" value="Genomic_DNA"/>
</dbReference>
<evidence type="ECO:0000256" key="1">
    <source>
        <dbReference type="SAM" id="MobiDB-lite"/>
    </source>
</evidence>
<name>A0A1H8LZI4_9ACTN</name>
<keyword evidence="2" id="KW-0812">Transmembrane</keyword>
<sequence>MSVGVFWTLVALAVAWAWLAWCLAPTEGLAVHAAIATGALAALSTLVGVGLLRPRLELRPDTVVIVNPLATYRLPREDITGVTHGLHGAEFHRRDGFKTNAVALIDSYAGVGLERLEQLRAELGWSSSGPAEGSPATSVESPLPGRGFHSAIADTTSAGPGFPATTTLAPGGKALGFVVFAPGVAQPRNASRPVRALPRTSWCISTVPS</sequence>
<evidence type="ECO:0000313" key="3">
    <source>
        <dbReference type="EMBL" id="SEO10523.1"/>
    </source>
</evidence>
<dbReference type="OrthoDB" id="166023at2"/>
<accession>A0A1H8LZI4</accession>
<keyword evidence="2" id="KW-1133">Transmembrane helix</keyword>
<gene>
    <name evidence="3" type="ORF">SAMN05216267_1017106</name>
</gene>
<evidence type="ECO:0000256" key="2">
    <source>
        <dbReference type="SAM" id="Phobius"/>
    </source>
</evidence>
<evidence type="ECO:0000313" key="4">
    <source>
        <dbReference type="Proteomes" id="UP000181951"/>
    </source>
</evidence>
<dbReference type="Proteomes" id="UP000181951">
    <property type="component" value="Unassembled WGS sequence"/>
</dbReference>
<keyword evidence="4" id="KW-1185">Reference proteome</keyword>
<protein>
    <submittedName>
        <fullName evidence="3">PH domain-containing protein</fullName>
    </submittedName>
</protein>
<feature type="compositionally biased region" description="Polar residues" evidence="1">
    <location>
        <begin position="126"/>
        <end position="140"/>
    </location>
</feature>
<reference evidence="3 4" key="1">
    <citation type="submission" date="2016-10" db="EMBL/GenBank/DDBJ databases">
        <authorList>
            <person name="de Groot N.N."/>
        </authorList>
    </citation>
    <scope>NUCLEOTIDE SEQUENCE [LARGE SCALE GENOMIC DNA]</scope>
    <source>
        <strain evidence="3 4">CGMCC 4.2026</strain>
    </source>
</reference>
<organism evidence="3 4">
    <name type="scientific">Actinacidiphila rubida</name>
    <dbReference type="NCBI Taxonomy" id="310780"/>
    <lineage>
        <taxon>Bacteria</taxon>
        <taxon>Bacillati</taxon>
        <taxon>Actinomycetota</taxon>
        <taxon>Actinomycetes</taxon>
        <taxon>Kitasatosporales</taxon>
        <taxon>Streptomycetaceae</taxon>
        <taxon>Actinacidiphila</taxon>
    </lineage>
</organism>